<gene>
    <name evidence="1" type="ORF">RM423_08095</name>
</gene>
<organism evidence="1 2">
    <name type="scientific">Jatrophihabitans lederbergiae</name>
    <dbReference type="NCBI Taxonomy" id="3075547"/>
    <lineage>
        <taxon>Bacteria</taxon>
        <taxon>Bacillati</taxon>
        <taxon>Actinomycetota</taxon>
        <taxon>Actinomycetes</taxon>
        <taxon>Jatrophihabitantales</taxon>
        <taxon>Jatrophihabitantaceae</taxon>
        <taxon>Jatrophihabitans</taxon>
    </lineage>
</organism>
<evidence type="ECO:0000313" key="2">
    <source>
        <dbReference type="Proteomes" id="UP001183176"/>
    </source>
</evidence>
<dbReference type="RefSeq" id="WP_311422511.1">
    <property type="nucleotide sequence ID" value="NZ_JAVREH010000007.1"/>
</dbReference>
<dbReference type="Proteomes" id="UP001183176">
    <property type="component" value="Unassembled WGS sequence"/>
</dbReference>
<keyword evidence="2" id="KW-1185">Reference proteome</keyword>
<reference evidence="2" key="1">
    <citation type="submission" date="2023-07" db="EMBL/GenBank/DDBJ databases">
        <title>30 novel species of actinomycetes from the DSMZ collection.</title>
        <authorList>
            <person name="Nouioui I."/>
        </authorList>
    </citation>
    <scope>NUCLEOTIDE SEQUENCE [LARGE SCALE GENOMIC DNA]</scope>
    <source>
        <strain evidence="2">DSM 44399</strain>
    </source>
</reference>
<sequence length="83" mass="9067">MKFDDLPPLRINDLGPGWEETERALAAADWYFGADGGFDLGREYAESVVDIADQLQGAVAANLLGNFGPGSSPRRRARMRLDV</sequence>
<evidence type="ECO:0008006" key="3">
    <source>
        <dbReference type="Google" id="ProtNLM"/>
    </source>
</evidence>
<evidence type="ECO:0000313" key="1">
    <source>
        <dbReference type="EMBL" id="MDT0261355.1"/>
    </source>
</evidence>
<protein>
    <recommendedName>
        <fullName evidence="3">Acyl-CoA dehydrogenase</fullName>
    </recommendedName>
</protein>
<proteinExistence type="predicted"/>
<name>A0ABU2J8P0_9ACTN</name>
<comment type="caution">
    <text evidence="1">The sequence shown here is derived from an EMBL/GenBank/DDBJ whole genome shotgun (WGS) entry which is preliminary data.</text>
</comment>
<dbReference type="EMBL" id="JAVREH010000007">
    <property type="protein sequence ID" value="MDT0261355.1"/>
    <property type="molecule type" value="Genomic_DNA"/>
</dbReference>
<accession>A0ABU2J8P0</accession>